<dbReference type="EMBL" id="PZQS01000001">
    <property type="protein sequence ID" value="PVD39015.1"/>
    <property type="molecule type" value="Genomic_DNA"/>
</dbReference>
<keyword evidence="2" id="KW-1185">Reference proteome</keyword>
<accession>A0A2T7Q011</accession>
<reference evidence="1 2" key="1">
    <citation type="submission" date="2018-04" db="EMBL/GenBank/DDBJ databases">
        <title>The genome of golden apple snail Pomacea canaliculata provides insight into stress tolerance and invasive adaptation.</title>
        <authorList>
            <person name="Liu C."/>
            <person name="Liu B."/>
            <person name="Ren Y."/>
            <person name="Zhang Y."/>
            <person name="Wang H."/>
            <person name="Li S."/>
            <person name="Jiang F."/>
            <person name="Yin L."/>
            <person name="Zhang G."/>
            <person name="Qian W."/>
            <person name="Fan W."/>
        </authorList>
    </citation>
    <scope>NUCLEOTIDE SEQUENCE [LARGE SCALE GENOMIC DNA]</scope>
    <source>
        <strain evidence="1">SZHN2017</strain>
        <tissue evidence="1">Muscle</tissue>
    </source>
</reference>
<sequence>MKIWRLPCELQNELHIHGSRESNDVVVYDNINYRTIDAVRNTHIHLYTVEARRIAVHQAKF</sequence>
<name>A0A2T7Q011_POMCA</name>
<organism evidence="1 2">
    <name type="scientific">Pomacea canaliculata</name>
    <name type="common">Golden apple snail</name>
    <dbReference type="NCBI Taxonomy" id="400727"/>
    <lineage>
        <taxon>Eukaryota</taxon>
        <taxon>Metazoa</taxon>
        <taxon>Spiralia</taxon>
        <taxon>Lophotrochozoa</taxon>
        <taxon>Mollusca</taxon>
        <taxon>Gastropoda</taxon>
        <taxon>Caenogastropoda</taxon>
        <taxon>Architaenioglossa</taxon>
        <taxon>Ampullarioidea</taxon>
        <taxon>Ampullariidae</taxon>
        <taxon>Pomacea</taxon>
    </lineage>
</organism>
<dbReference type="Proteomes" id="UP000245119">
    <property type="component" value="Linkage Group LG1"/>
</dbReference>
<evidence type="ECO:0000313" key="2">
    <source>
        <dbReference type="Proteomes" id="UP000245119"/>
    </source>
</evidence>
<proteinExistence type="predicted"/>
<protein>
    <submittedName>
        <fullName evidence="1">Uncharacterized protein</fullName>
    </submittedName>
</protein>
<dbReference type="AlphaFoldDB" id="A0A2T7Q011"/>
<gene>
    <name evidence="1" type="ORF">C0Q70_01642</name>
</gene>
<evidence type="ECO:0000313" key="1">
    <source>
        <dbReference type="EMBL" id="PVD39015.1"/>
    </source>
</evidence>
<comment type="caution">
    <text evidence="1">The sequence shown here is derived from an EMBL/GenBank/DDBJ whole genome shotgun (WGS) entry which is preliminary data.</text>
</comment>